<feature type="domain" description="Ribbon-helix-helix protein CopG" evidence="1">
    <location>
        <begin position="33"/>
        <end position="69"/>
    </location>
</feature>
<dbReference type="SUPFAM" id="SSF47598">
    <property type="entry name" value="Ribbon-helix-helix"/>
    <property type="match status" value="1"/>
</dbReference>
<proteinExistence type="predicted"/>
<dbReference type="RefSeq" id="WP_211224014.1">
    <property type="nucleotide sequence ID" value="NZ_AUII01000033.1"/>
</dbReference>
<keyword evidence="3" id="KW-1185">Reference proteome</keyword>
<dbReference type="InterPro" id="IPR002145">
    <property type="entry name" value="CopG"/>
</dbReference>
<protein>
    <recommendedName>
        <fullName evidence="1">Ribbon-helix-helix protein CopG domain-containing protein</fullName>
    </recommendedName>
</protein>
<reference evidence="2 3" key="1">
    <citation type="submission" date="2019-07" db="EMBL/GenBank/DDBJ databases">
        <title>Whole genome shotgun sequence of Pseudonocardia asaccharolytica NBRC 16224.</title>
        <authorList>
            <person name="Hosoyama A."/>
            <person name="Uohara A."/>
            <person name="Ohji S."/>
            <person name="Ichikawa N."/>
        </authorList>
    </citation>
    <scope>NUCLEOTIDE SEQUENCE [LARGE SCALE GENOMIC DNA]</scope>
    <source>
        <strain evidence="2 3">NBRC 16224</strain>
    </source>
</reference>
<name>A0A511D5D3_9PSEU</name>
<evidence type="ECO:0000259" key="1">
    <source>
        <dbReference type="Pfam" id="PF01402"/>
    </source>
</evidence>
<dbReference type="AlphaFoldDB" id="A0A511D5D3"/>
<dbReference type="EMBL" id="BJVI01000053">
    <property type="protein sequence ID" value="GEL20010.1"/>
    <property type="molecule type" value="Genomic_DNA"/>
</dbReference>
<organism evidence="2 3">
    <name type="scientific">Pseudonocardia asaccharolytica DSM 44247 = NBRC 16224</name>
    <dbReference type="NCBI Taxonomy" id="1123024"/>
    <lineage>
        <taxon>Bacteria</taxon>
        <taxon>Bacillati</taxon>
        <taxon>Actinomycetota</taxon>
        <taxon>Actinomycetes</taxon>
        <taxon>Pseudonocardiales</taxon>
        <taxon>Pseudonocardiaceae</taxon>
        <taxon>Pseudonocardia</taxon>
    </lineage>
</organism>
<comment type="caution">
    <text evidence="2">The sequence shown here is derived from an EMBL/GenBank/DDBJ whole genome shotgun (WGS) entry which is preliminary data.</text>
</comment>
<gene>
    <name evidence="2" type="ORF">PA7_38470</name>
</gene>
<sequence>MVDDLWWREEDAEEEAEAAELEAAQAAAALEVPLSLRITRELDTALKQRAAAEQVSPSALVRRLLRQALHAEPAPVLTVEQVEQIARRVMRESA</sequence>
<evidence type="ECO:0000313" key="2">
    <source>
        <dbReference type="EMBL" id="GEL20010.1"/>
    </source>
</evidence>
<dbReference type="Pfam" id="PF01402">
    <property type="entry name" value="RHH_1"/>
    <property type="match status" value="1"/>
</dbReference>
<evidence type="ECO:0000313" key="3">
    <source>
        <dbReference type="Proteomes" id="UP000321328"/>
    </source>
</evidence>
<accession>A0A511D5D3</accession>
<dbReference type="GO" id="GO:0006355">
    <property type="term" value="P:regulation of DNA-templated transcription"/>
    <property type="evidence" value="ECO:0007669"/>
    <property type="project" value="InterPro"/>
</dbReference>
<dbReference type="InterPro" id="IPR010985">
    <property type="entry name" value="Ribbon_hlx_hlx"/>
</dbReference>
<dbReference type="Proteomes" id="UP000321328">
    <property type="component" value="Unassembled WGS sequence"/>
</dbReference>